<dbReference type="RefSeq" id="WP_153819977.1">
    <property type="nucleotide sequence ID" value="NZ_WJIE01000004.1"/>
</dbReference>
<evidence type="ECO:0000313" key="3">
    <source>
        <dbReference type="EMBL" id="MRG93110.1"/>
    </source>
</evidence>
<keyword evidence="4" id="KW-1185">Reference proteome</keyword>
<feature type="region of interest" description="Disordered" evidence="1">
    <location>
        <begin position="41"/>
        <end position="81"/>
    </location>
</feature>
<evidence type="ECO:0000313" key="4">
    <source>
        <dbReference type="Proteomes" id="UP000440224"/>
    </source>
</evidence>
<feature type="compositionally biased region" description="Gly residues" evidence="1">
    <location>
        <begin position="45"/>
        <end position="72"/>
    </location>
</feature>
<evidence type="ECO:0000256" key="1">
    <source>
        <dbReference type="SAM" id="MobiDB-lite"/>
    </source>
</evidence>
<dbReference type="InterPro" id="IPR049804">
    <property type="entry name" value="Choice_anch_L"/>
</dbReference>
<dbReference type="Proteomes" id="UP000440224">
    <property type="component" value="Unassembled WGS sequence"/>
</dbReference>
<dbReference type="EMBL" id="WJIE01000004">
    <property type="protein sequence ID" value="MRG93110.1"/>
    <property type="molecule type" value="Genomic_DNA"/>
</dbReference>
<accession>A0A6N7PRX5</accession>
<evidence type="ECO:0000256" key="2">
    <source>
        <dbReference type="SAM" id="SignalP"/>
    </source>
</evidence>
<feature type="signal peptide" evidence="2">
    <location>
        <begin position="1"/>
        <end position="34"/>
    </location>
</feature>
<evidence type="ECO:0008006" key="5">
    <source>
        <dbReference type="Google" id="ProtNLM"/>
    </source>
</evidence>
<proteinExistence type="predicted"/>
<dbReference type="OrthoDB" id="5509722at2"/>
<gene>
    <name evidence="3" type="ORF">GF068_14385</name>
</gene>
<protein>
    <recommendedName>
        <fullName evidence="5">DUF4114 domain-containing protein</fullName>
    </recommendedName>
</protein>
<keyword evidence="2" id="KW-0732">Signal</keyword>
<dbReference type="NCBIfam" id="NF038133">
    <property type="entry name" value="choice_anch_L"/>
    <property type="match status" value="1"/>
</dbReference>
<comment type="caution">
    <text evidence="3">The sequence shown here is derived from an EMBL/GenBank/DDBJ whole genome shotgun (WGS) entry which is preliminary data.</text>
</comment>
<feature type="chain" id="PRO_5027071516" description="DUF4114 domain-containing protein" evidence="2">
    <location>
        <begin position="35"/>
        <end position="452"/>
    </location>
</feature>
<organism evidence="3 4">
    <name type="scientific">Polyangium spumosum</name>
    <dbReference type="NCBI Taxonomy" id="889282"/>
    <lineage>
        <taxon>Bacteria</taxon>
        <taxon>Pseudomonadati</taxon>
        <taxon>Myxococcota</taxon>
        <taxon>Polyangia</taxon>
        <taxon>Polyangiales</taxon>
        <taxon>Polyangiaceae</taxon>
        <taxon>Polyangium</taxon>
    </lineage>
</organism>
<sequence length="452" mass="46604">MRDRIRLLDAAPRRARIAALSLVLLAPLVPAACAATGGKTDFESVGGGSPGSTGPGGMGGAGQGGTGMGGDDLGFDAGNQGGAGGEGGGIINCDPKGQDDDVDGDSFTEAEGDCNDCDKNRNPNAVEVPTEPGKEAFDENCDGTIDEPVLAACDDALVIDSMEPIDGARAADLCKISAGIGDWGVVSAKWTMADGSPPPTGNEVNFHLGHGLLTGFGPNIPTRMGARMLALSSGTARQPTDPGYQSVGGFTKGYQGVHPQGFPKESPACPGTTTGTPNDPTGLEIVVRTPSNAYGFSFDFNFYTYEWPGFICSQYNDFFVALLTPFPPGQTDGNVSFDSQGNPVSVNNSLLEVCGCPENPPSPCFAGNKSFNCSLGNIDLIGTGFGFDAEGQDHAATGWLKTQAPVKPNEEVTIRFAVYDSGDGSLDSTTLIDNWQWIAKPGTTVGTAPIPK</sequence>
<name>A0A6N7PRX5_9BACT</name>
<reference evidence="3 4" key="1">
    <citation type="submission" date="2019-10" db="EMBL/GenBank/DDBJ databases">
        <title>A soil myxobacterium in the family Polyangiaceae.</title>
        <authorList>
            <person name="Li Y."/>
            <person name="Wang J."/>
        </authorList>
    </citation>
    <scope>NUCLEOTIDE SEQUENCE [LARGE SCALE GENOMIC DNA]</scope>
    <source>
        <strain evidence="3 4">DSM 14734</strain>
    </source>
</reference>
<dbReference type="AlphaFoldDB" id="A0A6N7PRX5"/>